<dbReference type="EMBL" id="JBHSLA010000001">
    <property type="protein sequence ID" value="MFC5194464.1"/>
    <property type="molecule type" value="Genomic_DNA"/>
</dbReference>
<reference evidence="2" key="1">
    <citation type="journal article" date="2019" name="Int. J. Syst. Evol. Microbiol.">
        <title>The Global Catalogue of Microorganisms (GCM) 10K type strain sequencing project: providing services to taxonomists for standard genome sequencing and annotation.</title>
        <authorList>
            <consortium name="The Broad Institute Genomics Platform"/>
            <consortium name="The Broad Institute Genome Sequencing Center for Infectious Disease"/>
            <person name="Wu L."/>
            <person name="Ma J."/>
        </authorList>
    </citation>
    <scope>NUCLEOTIDE SEQUENCE [LARGE SCALE GENOMIC DNA]</scope>
    <source>
        <strain evidence="2">JCM 17978</strain>
    </source>
</reference>
<dbReference type="RefSeq" id="WP_256476084.1">
    <property type="nucleotide sequence ID" value="NZ_JBHSLA010000001.1"/>
</dbReference>
<accession>A0ABW0C3H8</accession>
<gene>
    <name evidence="1" type="ORF">ACFPH8_03885</name>
</gene>
<protein>
    <submittedName>
        <fullName evidence="1">Uncharacterized protein</fullName>
    </submittedName>
</protein>
<keyword evidence="2" id="KW-1185">Reference proteome</keyword>
<organism evidence="1 2">
    <name type="scientific">Bizionia hallyeonensis</name>
    <dbReference type="NCBI Taxonomy" id="1123757"/>
    <lineage>
        <taxon>Bacteria</taxon>
        <taxon>Pseudomonadati</taxon>
        <taxon>Bacteroidota</taxon>
        <taxon>Flavobacteriia</taxon>
        <taxon>Flavobacteriales</taxon>
        <taxon>Flavobacteriaceae</taxon>
        <taxon>Bizionia</taxon>
    </lineage>
</organism>
<evidence type="ECO:0000313" key="2">
    <source>
        <dbReference type="Proteomes" id="UP001596162"/>
    </source>
</evidence>
<name>A0ABW0C3H8_9FLAO</name>
<dbReference type="Proteomes" id="UP001596162">
    <property type="component" value="Unassembled WGS sequence"/>
</dbReference>
<sequence>MKNLTRLFLLIVLAVIAGKVLVSDFDLSKKDHANATASVVSE</sequence>
<comment type="caution">
    <text evidence="1">The sequence shown here is derived from an EMBL/GenBank/DDBJ whole genome shotgun (WGS) entry which is preliminary data.</text>
</comment>
<evidence type="ECO:0000313" key="1">
    <source>
        <dbReference type="EMBL" id="MFC5194464.1"/>
    </source>
</evidence>
<proteinExistence type="predicted"/>